<protein>
    <submittedName>
        <fullName evidence="1">Uncharacterized protein</fullName>
    </submittedName>
</protein>
<sequence>MEMRRRVEDAVKENLEAFGITVDTFFNALATTDSALVGSTVLRILYRCTPYEEEHKDNFRLTVVVPAGRVDRFLRAIGLEKAEAVWMEVNSGAEPCVVSVREVCSDFIHEVSHNTSASDCFSTEDEMDRTHPIPGEEGSGRRCIIKVVESRGSILQAVVSSHSTEDMALLTATRMVILFPYLLLQNVALRITRYGNERNGAAILFWNGEEERARRAAYEQSRGRWVWGNGCGWETDVEGENWNGEDVRRYAFTIGSRTHVGMVTW</sequence>
<dbReference type="RefSeq" id="XP_001830025.2">
    <property type="nucleotide sequence ID" value="XM_001829973.2"/>
</dbReference>
<dbReference type="VEuPathDB" id="FungiDB:CC1G_04458"/>
<dbReference type="KEGG" id="cci:CC1G_04458"/>
<reference evidence="1 2" key="1">
    <citation type="journal article" date="2010" name="Proc. Natl. Acad. Sci. U.S.A.">
        <title>Insights into evolution of multicellular fungi from the assembled chromosomes of the mushroom Coprinopsis cinerea (Coprinus cinereus).</title>
        <authorList>
            <person name="Stajich J.E."/>
            <person name="Wilke S.K."/>
            <person name="Ahren D."/>
            <person name="Au C.H."/>
            <person name="Birren B.W."/>
            <person name="Borodovsky M."/>
            <person name="Burns C."/>
            <person name="Canback B."/>
            <person name="Casselton L.A."/>
            <person name="Cheng C.K."/>
            <person name="Deng J."/>
            <person name="Dietrich F.S."/>
            <person name="Fargo D.C."/>
            <person name="Farman M.L."/>
            <person name="Gathman A.C."/>
            <person name="Goldberg J."/>
            <person name="Guigo R."/>
            <person name="Hoegger P.J."/>
            <person name="Hooker J.B."/>
            <person name="Huggins A."/>
            <person name="James T.Y."/>
            <person name="Kamada T."/>
            <person name="Kilaru S."/>
            <person name="Kodira C."/>
            <person name="Kues U."/>
            <person name="Kupfer D."/>
            <person name="Kwan H.S."/>
            <person name="Lomsadze A."/>
            <person name="Li W."/>
            <person name="Lilly W.W."/>
            <person name="Ma L.J."/>
            <person name="Mackey A.J."/>
            <person name="Manning G."/>
            <person name="Martin F."/>
            <person name="Muraguchi H."/>
            <person name="Natvig D.O."/>
            <person name="Palmerini H."/>
            <person name="Ramesh M.A."/>
            <person name="Rehmeyer C.J."/>
            <person name="Roe B.A."/>
            <person name="Shenoy N."/>
            <person name="Stanke M."/>
            <person name="Ter-Hovhannisyan V."/>
            <person name="Tunlid A."/>
            <person name="Velagapudi R."/>
            <person name="Vision T.J."/>
            <person name="Zeng Q."/>
            <person name="Zolan M.E."/>
            <person name="Pukkila P.J."/>
        </authorList>
    </citation>
    <scope>NUCLEOTIDE SEQUENCE [LARGE SCALE GENOMIC DNA]</scope>
    <source>
        <strain evidence="2">Okayama-7 / 130 / ATCC MYA-4618 / FGSC 9003</strain>
    </source>
</reference>
<dbReference type="InParanoid" id="A8N576"/>
<dbReference type="Proteomes" id="UP000001861">
    <property type="component" value="Unassembled WGS sequence"/>
</dbReference>
<dbReference type="HOGENOM" id="CLU_1049794_0_0_1"/>
<keyword evidence="2" id="KW-1185">Reference proteome</keyword>
<accession>A8N576</accession>
<evidence type="ECO:0000313" key="1">
    <source>
        <dbReference type="EMBL" id="EAU91690.2"/>
    </source>
</evidence>
<name>A8N576_COPC7</name>
<comment type="caution">
    <text evidence="1">The sequence shown here is derived from an EMBL/GenBank/DDBJ whole genome shotgun (WGS) entry which is preliminary data.</text>
</comment>
<organism evidence="1 2">
    <name type="scientific">Coprinopsis cinerea (strain Okayama-7 / 130 / ATCC MYA-4618 / FGSC 9003)</name>
    <name type="common">Inky cap fungus</name>
    <name type="synonym">Hormographiella aspergillata</name>
    <dbReference type="NCBI Taxonomy" id="240176"/>
    <lineage>
        <taxon>Eukaryota</taxon>
        <taxon>Fungi</taxon>
        <taxon>Dikarya</taxon>
        <taxon>Basidiomycota</taxon>
        <taxon>Agaricomycotina</taxon>
        <taxon>Agaricomycetes</taxon>
        <taxon>Agaricomycetidae</taxon>
        <taxon>Agaricales</taxon>
        <taxon>Agaricineae</taxon>
        <taxon>Psathyrellaceae</taxon>
        <taxon>Coprinopsis</taxon>
    </lineage>
</organism>
<dbReference type="AlphaFoldDB" id="A8N576"/>
<gene>
    <name evidence="1" type="ORF">CC1G_04458</name>
</gene>
<dbReference type="EMBL" id="AACS02000003">
    <property type="protein sequence ID" value="EAU91690.2"/>
    <property type="molecule type" value="Genomic_DNA"/>
</dbReference>
<dbReference type="GeneID" id="6006463"/>
<proteinExistence type="predicted"/>
<evidence type="ECO:0000313" key="2">
    <source>
        <dbReference type="Proteomes" id="UP000001861"/>
    </source>
</evidence>